<accession>A0ABW5PNV8</accession>
<sequence length="140" mass="15889">MKTRQSVVFLLFSILLILVYPAKSFATTSLVGTGDWDKVGQEDISLKKYRNVYTKNYSSNGGNFKICISGLQRDNAFAVMAYEYDPAADDKRIATFIVNSSSCYSFSTSKYIDGNNRKAEVYFKINSPNYEQNIIAKFYD</sequence>
<dbReference type="RefSeq" id="WP_141191244.1">
    <property type="nucleotide sequence ID" value="NZ_JBHUMR010000007.1"/>
</dbReference>
<name>A0ABW5PNV8_9BACI</name>
<comment type="caution">
    <text evidence="1">The sequence shown here is derived from an EMBL/GenBank/DDBJ whole genome shotgun (WGS) entry which is preliminary data.</text>
</comment>
<gene>
    <name evidence="1" type="ORF">ACFSTF_04390</name>
</gene>
<evidence type="ECO:0000313" key="1">
    <source>
        <dbReference type="EMBL" id="MFD2616548.1"/>
    </source>
</evidence>
<evidence type="ECO:0000313" key="2">
    <source>
        <dbReference type="Proteomes" id="UP001597458"/>
    </source>
</evidence>
<protein>
    <recommendedName>
        <fullName evidence="3">Secreted protein</fullName>
    </recommendedName>
</protein>
<organism evidence="1 2">
    <name type="scientific">Terrilactibacillus laevilacticus</name>
    <dbReference type="NCBI Taxonomy" id="1380157"/>
    <lineage>
        <taxon>Bacteria</taxon>
        <taxon>Bacillati</taxon>
        <taxon>Bacillota</taxon>
        <taxon>Bacilli</taxon>
        <taxon>Bacillales</taxon>
        <taxon>Bacillaceae</taxon>
        <taxon>Terrilactibacillus</taxon>
    </lineage>
</organism>
<reference evidence="2" key="1">
    <citation type="journal article" date="2019" name="Int. J. Syst. Evol. Microbiol.">
        <title>The Global Catalogue of Microorganisms (GCM) 10K type strain sequencing project: providing services to taxonomists for standard genome sequencing and annotation.</title>
        <authorList>
            <consortium name="The Broad Institute Genomics Platform"/>
            <consortium name="The Broad Institute Genome Sequencing Center for Infectious Disease"/>
            <person name="Wu L."/>
            <person name="Ma J."/>
        </authorList>
    </citation>
    <scope>NUCLEOTIDE SEQUENCE [LARGE SCALE GENOMIC DNA]</scope>
    <source>
        <strain evidence="2">TISTR 2241</strain>
    </source>
</reference>
<proteinExistence type="predicted"/>
<dbReference type="EMBL" id="JBHUMR010000007">
    <property type="protein sequence ID" value="MFD2616548.1"/>
    <property type="molecule type" value="Genomic_DNA"/>
</dbReference>
<dbReference type="Proteomes" id="UP001597458">
    <property type="component" value="Unassembled WGS sequence"/>
</dbReference>
<evidence type="ECO:0008006" key="3">
    <source>
        <dbReference type="Google" id="ProtNLM"/>
    </source>
</evidence>
<keyword evidence="2" id="KW-1185">Reference proteome</keyword>